<comment type="caution">
    <text evidence="3">The sequence shown here is derived from an EMBL/GenBank/DDBJ whole genome shotgun (WGS) entry which is preliminary data.</text>
</comment>
<organism evidence="3 4">
    <name type="scientific">Rhodovarius crocodyli</name>
    <dbReference type="NCBI Taxonomy" id="1979269"/>
    <lineage>
        <taxon>Bacteria</taxon>
        <taxon>Pseudomonadati</taxon>
        <taxon>Pseudomonadota</taxon>
        <taxon>Alphaproteobacteria</taxon>
        <taxon>Acetobacterales</taxon>
        <taxon>Roseomonadaceae</taxon>
        <taxon>Rhodovarius</taxon>
    </lineage>
</organism>
<dbReference type="RefSeq" id="WP_127787830.1">
    <property type="nucleotide sequence ID" value="NZ_SACL01000004.1"/>
</dbReference>
<dbReference type="PANTHER" id="PTHR42928">
    <property type="entry name" value="TRICARBOXYLATE-BINDING PROTEIN"/>
    <property type="match status" value="1"/>
</dbReference>
<comment type="similarity">
    <text evidence="1">Belongs to the UPF0065 (bug) family.</text>
</comment>
<reference evidence="3 4" key="1">
    <citation type="submission" date="2019-01" db="EMBL/GenBank/DDBJ databases">
        <authorList>
            <person name="Chen W.-M."/>
        </authorList>
    </citation>
    <scope>NUCLEOTIDE SEQUENCE [LARGE SCALE GENOMIC DNA]</scope>
    <source>
        <strain evidence="3 4">CCP-6</strain>
    </source>
</reference>
<name>A0A437ME59_9PROT</name>
<keyword evidence="4" id="KW-1185">Reference proteome</keyword>
<dbReference type="Proteomes" id="UP000282957">
    <property type="component" value="Unassembled WGS sequence"/>
</dbReference>
<evidence type="ECO:0000313" key="3">
    <source>
        <dbReference type="EMBL" id="RVT95895.1"/>
    </source>
</evidence>
<keyword evidence="2" id="KW-0732">Signal</keyword>
<feature type="chain" id="PRO_5019047900" evidence="2">
    <location>
        <begin position="24"/>
        <end position="329"/>
    </location>
</feature>
<dbReference type="Gene3D" id="3.40.190.10">
    <property type="entry name" value="Periplasmic binding protein-like II"/>
    <property type="match status" value="1"/>
</dbReference>
<dbReference type="SUPFAM" id="SSF53850">
    <property type="entry name" value="Periplasmic binding protein-like II"/>
    <property type="match status" value="1"/>
</dbReference>
<protein>
    <submittedName>
        <fullName evidence="3">Tripartite tricarboxylate transporter substrate binding protein</fullName>
    </submittedName>
</protein>
<feature type="signal peptide" evidence="2">
    <location>
        <begin position="1"/>
        <end position="23"/>
    </location>
</feature>
<dbReference type="OrthoDB" id="9780943at2"/>
<dbReference type="AlphaFoldDB" id="A0A437ME59"/>
<dbReference type="InterPro" id="IPR042100">
    <property type="entry name" value="Bug_dom1"/>
</dbReference>
<dbReference type="Gene3D" id="3.40.190.150">
    <property type="entry name" value="Bordetella uptake gene, domain 1"/>
    <property type="match status" value="1"/>
</dbReference>
<dbReference type="CDD" id="cd07012">
    <property type="entry name" value="PBP2_Bug_TTT"/>
    <property type="match status" value="1"/>
</dbReference>
<dbReference type="PANTHER" id="PTHR42928:SF3">
    <property type="entry name" value="UPF0065 PROTEIN YFLP"/>
    <property type="match status" value="1"/>
</dbReference>
<accession>A0A437ME59</accession>
<proteinExistence type="inferred from homology"/>
<evidence type="ECO:0000256" key="2">
    <source>
        <dbReference type="SAM" id="SignalP"/>
    </source>
</evidence>
<dbReference type="PIRSF" id="PIRSF017082">
    <property type="entry name" value="YflP"/>
    <property type="match status" value="1"/>
</dbReference>
<evidence type="ECO:0000313" key="4">
    <source>
        <dbReference type="Proteomes" id="UP000282957"/>
    </source>
</evidence>
<evidence type="ECO:0000256" key="1">
    <source>
        <dbReference type="ARBA" id="ARBA00006987"/>
    </source>
</evidence>
<sequence length="329" mass="35400">MQRRSVIAAATALPFSAPGLVSAQGFTPQNPECIAPAAPGGGFDITCRLTTRVLQETGISPVPIRTQNMPGGIGAVAINNINAQRRSDPNVIVAFSTGSWLNMAQGRFGRFGENDVRWIGAIGADYGVICVKRDSPFNNLQDLMNGFRQNVAGIPVGSSGAVGSQDWTKVALVARAAGQDPRRMRYVPFEGGGAAMAALLGGHIQVFPGDASEIRGQYEAREIKILAVLSPNRLPGVLADVPTAKEQGVNIEWPIVRGFYGPPQMPDAAYTWWVDAIRRLQAHPNWAEQRNAQGLFEFNMVGEEFSAFAKARTAEYRQLARDVGIVPAQ</sequence>
<dbReference type="InterPro" id="IPR005064">
    <property type="entry name" value="BUG"/>
</dbReference>
<gene>
    <name evidence="3" type="ORF">EOD42_12205</name>
</gene>
<dbReference type="Pfam" id="PF03401">
    <property type="entry name" value="TctC"/>
    <property type="match status" value="1"/>
</dbReference>
<dbReference type="EMBL" id="SACL01000004">
    <property type="protein sequence ID" value="RVT95895.1"/>
    <property type="molecule type" value="Genomic_DNA"/>
</dbReference>